<keyword evidence="1" id="KW-0812">Transmembrane</keyword>
<keyword evidence="3" id="KW-1185">Reference proteome</keyword>
<keyword evidence="1" id="KW-1133">Transmembrane helix</keyword>
<gene>
    <name evidence="2" type="ORF">BDP27DRAFT_1310567</name>
</gene>
<sequence length="84" mass="9098">MLKTLSGVCSLWHDLVVSQPIFWSFMSVSVGAMWVGSAGGCAVARECFFRKCAIPRSGSTPLNISLQSFHYHYGELDLMPGGGI</sequence>
<feature type="non-terminal residue" evidence="2">
    <location>
        <position position="84"/>
    </location>
</feature>
<evidence type="ECO:0000313" key="3">
    <source>
        <dbReference type="Proteomes" id="UP000772434"/>
    </source>
</evidence>
<dbReference type="AlphaFoldDB" id="A0A9P5UG58"/>
<organism evidence="2 3">
    <name type="scientific">Rhodocollybia butyracea</name>
    <dbReference type="NCBI Taxonomy" id="206335"/>
    <lineage>
        <taxon>Eukaryota</taxon>
        <taxon>Fungi</taxon>
        <taxon>Dikarya</taxon>
        <taxon>Basidiomycota</taxon>
        <taxon>Agaricomycotina</taxon>
        <taxon>Agaricomycetes</taxon>
        <taxon>Agaricomycetidae</taxon>
        <taxon>Agaricales</taxon>
        <taxon>Marasmiineae</taxon>
        <taxon>Omphalotaceae</taxon>
        <taxon>Rhodocollybia</taxon>
    </lineage>
</organism>
<feature type="transmembrane region" description="Helical" evidence="1">
    <location>
        <begin position="20"/>
        <end position="44"/>
    </location>
</feature>
<evidence type="ECO:0000256" key="1">
    <source>
        <dbReference type="SAM" id="Phobius"/>
    </source>
</evidence>
<dbReference type="OrthoDB" id="3365698at2759"/>
<comment type="caution">
    <text evidence="2">The sequence shown here is derived from an EMBL/GenBank/DDBJ whole genome shotgun (WGS) entry which is preliminary data.</text>
</comment>
<evidence type="ECO:0000313" key="2">
    <source>
        <dbReference type="EMBL" id="KAF9078004.1"/>
    </source>
</evidence>
<dbReference type="EMBL" id="JADNRY010000002">
    <property type="protein sequence ID" value="KAF9078004.1"/>
    <property type="molecule type" value="Genomic_DNA"/>
</dbReference>
<dbReference type="Proteomes" id="UP000772434">
    <property type="component" value="Unassembled WGS sequence"/>
</dbReference>
<reference evidence="2" key="1">
    <citation type="submission" date="2020-11" db="EMBL/GenBank/DDBJ databases">
        <authorList>
            <consortium name="DOE Joint Genome Institute"/>
            <person name="Ahrendt S."/>
            <person name="Riley R."/>
            <person name="Andreopoulos W."/>
            <person name="Labutti K."/>
            <person name="Pangilinan J."/>
            <person name="Ruiz-Duenas F.J."/>
            <person name="Barrasa J.M."/>
            <person name="Sanchez-Garcia M."/>
            <person name="Camarero S."/>
            <person name="Miyauchi S."/>
            <person name="Serrano A."/>
            <person name="Linde D."/>
            <person name="Babiker R."/>
            <person name="Drula E."/>
            <person name="Ayuso-Fernandez I."/>
            <person name="Pacheco R."/>
            <person name="Padilla G."/>
            <person name="Ferreira P."/>
            <person name="Barriuso J."/>
            <person name="Kellner H."/>
            <person name="Castanera R."/>
            <person name="Alfaro M."/>
            <person name="Ramirez L."/>
            <person name="Pisabarro A.G."/>
            <person name="Kuo A."/>
            <person name="Tritt A."/>
            <person name="Lipzen A."/>
            <person name="He G."/>
            <person name="Yan M."/>
            <person name="Ng V."/>
            <person name="Cullen D."/>
            <person name="Martin F."/>
            <person name="Rosso M.-N."/>
            <person name="Henrissat B."/>
            <person name="Hibbett D."/>
            <person name="Martinez A.T."/>
            <person name="Grigoriev I.V."/>
        </authorList>
    </citation>
    <scope>NUCLEOTIDE SEQUENCE</scope>
    <source>
        <strain evidence="2">AH 40177</strain>
    </source>
</reference>
<name>A0A9P5UG58_9AGAR</name>
<accession>A0A9P5UG58</accession>
<proteinExistence type="predicted"/>
<keyword evidence="1" id="KW-0472">Membrane</keyword>
<protein>
    <submittedName>
        <fullName evidence="2">Uncharacterized protein</fullName>
    </submittedName>
</protein>